<keyword evidence="2" id="KW-1185">Reference proteome</keyword>
<dbReference type="RefSeq" id="WP_116063983.1">
    <property type="nucleotide sequence ID" value="NZ_QRDZ01000028.1"/>
</dbReference>
<dbReference type="AlphaFoldDB" id="A0A3D9IJR5"/>
<evidence type="ECO:0000313" key="1">
    <source>
        <dbReference type="EMBL" id="RED61955.1"/>
    </source>
</evidence>
<comment type="caution">
    <text evidence="1">The sequence shown here is derived from an EMBL/GenBank/DDBJ whole genome shotgun (WGS) entry which is preliminary data.</text>
</comment>
<gene>
    <name evidence="1" type="ORF">DFP98_12864</name>
</gene>
<reference evidence="1 2" key="1">
    <citation type="submission" date="2018-07" db="EMBL/GenBank/DDBJ databases">
        <title>Genomic Encyclopedia of Type Strains, Phase III (KMG-III): the genomes of soil and plant-associated and newly described type strains.</title>
        <authorList>
            <person name="Whitman W."/>
        </authorList>
    </citation>
    <scope>NUCLEOTIDE SEQUENCE [LARGE SCALE GENOMIC DNA]</scope>
    <source>
        <strain evidence="1 2">CECT 7287</strain>
    </source>
</reference>
<proteinExistence type="predicted"/>
<name>A0A3D9IJR5_9BACL</name>
<dbReference type="InterPro" id="IPR026838">
    <property type="entry name" value="YheC/D"/>
</dbReference>
<dbReference type="EMBL" id="QRDZ01000028">
    <property type="protein sequence ID" value="RED61955.1"/>
    <property type="molecule type" value="Genomic_DNA"/>
</dbReference>
<dbReference type="SUPFAM" id="SSF56059">
    <property type="entry name" value="Glutathione synthetase ATP-binding domain-like"/>
    <property type="match status" value="1"/>
</dbReference>
<dbReference type="Gene3D" id="3.30.470.20">
    <property type="entry name" value="ATP-grasp fold, B domain"/>
    <property type="match status" value="1"/>
</dbReference>
<sequence>MSKRTTESSKWIKTKLLEGSAALVRHIPATRRLTSSSLGRMLSRYGMVYIKPVFGSCGVGVMRIERARGGWAVRDGAKRRVFASRANLFGWVRKRIGRKPYLVQRGIHVLRLRGRPIDYRVVVQKGRKNGWKVTGVAARVASPRKAVTNGSQGGSIYAARSLLRRTAGKKQAKKLLSRFGSMAHATAKRFERSYPRMKELGLDIAVDRRKRAWIIEVNTRPDPCPFTRLDDRSMLRRIIRYARGYGRTYALNCTKARRGGG</sequence>
<dbReference type="Pfam" id="PF14398">
    <property type="entry name" value="ATPgrasp_YheCD"/>
    <property type="match status" value="1"/>
</dbReference>
<evidence type="ECO:0000313" key="2">
    <source>
        <dbReference type="Proteomes" id="UP000256977"/>
    </source>
</evidence>
<protein>
    <submittedName>
        <fullName evidence="1">YheC/D-like protein</fullName>
    </submittedName>
</protein>
<accession>A0A3D9IJR5</accession>
<organism evidence="1 2">
    <name type="scientific">Cohnella phaseoli</name>
    <dbReference type="NCBI Taxonomy" id="456490"/>
    <lineage>
        <taxon>Bacteria</taxon>
        <taxon>Bacillati</taxon>
        <taxon>Bacillota</taxon>
        <taxon>Bacilli</taxon>
        <taxon>Bacillales</taxon>
        <taxon>Paenibacillaceae</taxon>
        <taxon>Cohnella</taxon>
    </lineage>
</organism>
<dbReference type="Proteomes" id="UP000256977">
    <property type="component" value="Unassembled WGS sequence"/>
</dbReference>
<dbReference type="OrthoDB" id="7869153at2"/>